<accession>A0A803N7M9</accession>
<feature type="region of interest" description="Disordered" evidence="1">
    <location>
        <begin position="1"/>
        <end position="38"/>
    </location>
</feature>
<sequence length="130" mass="14333">EYGPRSGYSRQSTPGGGGSTNENYALDDDEEDNDEEEKLDRVLASYGDARKANPEEIAIRTVGSLKRRWLRIAPAVVKWCGGIDKARIRSWQNADDVIAKAHKIHRTHMGSSSSIKSGSNLRCGIDIALF</sequence>
<reference evidence="2" key="2">
    <citation type="submission" date="2021-03" db="UniProtKB">
        <authorList>
            <consortium name="EnsemblPlants"/>
        </authorList>
    </citation>
    <scope>IDENTIFICATION</scope>
</reference>
<evidence type="ECO:0000313" key="3">
    <source>
        <dbReference type="Proteomes" id="UP000596660"/>
    </source>
</evidence>
<dbReference type="Gramene" id="AUR62041783-RA">
    <property type="protein sequence ID" value="AUR62041783-RA:cds"/>
    <property type="gene ID" value="AUR62041783"/>
</dbReference>
<protein>
    <submittedName>
        <fullName evidence="2">Uncharacterized protein</fullName>
    </submittedName>
</protein>
<proteinExistence type="predicted"/>
<dbReference type="EnsemblPlants" id="AUR62041783-RA">
    <property type="protein sequence ID" value="AUR62041783-RA:cds"/>
    <property type="gene ID" value="AUR62041783"/>
</dbReference>
<name>A0A803N7M9_CHEQI</name>
<keyword evidence="3" id="KW-1185">Reference proteome</keyword>
<reference evidence="2" key="1">
    <citation type="journal article" date="2017" name="Nature">
        <title>The genome of Chenopodium quinoa.</title>
        <authorList>
            <person name="Jarvis D.E."/>
            <person name="Ho Y.S."/>
            <person name="Lightfoot D.J."/>
            <person name="Schmoeckel S.M."/>
            <person name="Li B."/>
            <person name="Borm T.J.A."/>
            <person name="Ohyanagi H."/>
            <person name="Mineta K."/>
            <person name="Michell C.T."/>
            <person name="Saber N."/>
            <person name="Kharbatia N.M."/>
            <person name="Rupper R.R."/>
            <person name="Sharp A.R."/>
            <person name="Dally N."/>
            <person name="Boughton B.A."/>
            <person name="Woo Y.H."/>
            <person name="Gao G."/>
            <person name="Schijlen E.G.W.M."/>
            <person name="Guo X."/>
            <person name="Momin A.A."/>
            <person name="Negrao S."/>
            <person name="Al-Babili S."/>
            <person name="Gehring C."/>
            <person name="Roessner U."/>
            <person name="Jung C."/>
            <person name="Murphy K."/>
            <person name="Arold S.T."/>
            <person name="Gojobori T."/>
            <person name="van der Linden C.G."/>
            <person name="van Loo E.N."/>
            <person name="Jellen E.N."/>
            <person name="Maughan P.J."/>
            <person name="Tester M."/>
        </authorList>
    </citation>
    <scope>NUCLEOTIDE SEQUENCE [LARGE SCALE GENOMIC DNA]</scope>
    <source>
        <strain evidence="2">cv. PI 614886</strain>
    </source>
</reference>
<dbReference type="Proteomes" id="UP000596660">
    <property type="component" value="Unplaced"/>
</dbReference>
<evidence type="ECO:0000256" key="1">
    <source>
        <dbReference type="SAM" id="MobiDB-lite"/>
    </source>
</evidence>
<dbReference type="AlphaFoldDB" id="A0A803N7M9"/>
<feature type="compositionally biased region" description="Acidic residues" evidence="1">
    <location>
        <begin position="25"/>
        <end position="37"/>
    </location>
</feature>
<organism evidence="2 3">
    <name type="scientific">Chenopodium quinoa</name>
    <name type="common">Quinoa</name>
    <dbReference type="NCBI Taxonomy" id="63459"/>
    <lineage>
        <taxon>Eukaryota</taxon>
        <taxon>Viridiplantae</taxon>
        <taxon>Streptophyta</taxon>
        <taxon>Embryophyta</taxon>
        <taxon>Tracheophyta</taxon>
        <taxon>Spermatophyta</taxon>
        <taxon>Magnoliopsida</taxon>
        <taxon>eudicotyledons</taxon>
        <taxon>Gunneridae</taxon>
        <taxon>Pentapetalae</taxon>
        <taxon>Caryophyllales</taxon>
        <taxon>Chenopodiaceae</taxon>
        <taxon>Chenopodioideae</taxon>
        <taxon>Atripliceae</taxon>
        <taxon>Chenopodium</taxon>
    </lineage>
</organism>
<evidence type="ECO:0000313" key="2">
    <source>
        <dbReference type="EnsemblPlants" id="AUR62041783-RA:cds"/>
    </source>
</evidence>